<sequence length="221" mass="23387">MTPEADPGAASPGAAVWRFDGQIAGLGTSAGPRIVVGRWFDSPLGSFADVMLEEPAGRRILMAPSPDVADFVAGTYRFDEVVVGPVTVSEQTSVRGAQRALRIEAPGLSLRISIGRRAALGVLLRLQPRRLVGSPRWASLLDPVARRVLPGVRTRGSAGGGRQEFYGASDLHRLVSAEGRWRGTDLGRLGPVDPPVTFGFGSAPRRPSLTRIVTTVIAGSE</sequence>
<accession>A0ABP7ACE6</accession>
<protein>
    <submittedName>
        <fullName evidence="1">Uncharacterized protein</fullName>
    </submittedName>
</protein>
<name>A0ABP7ACE6_9ACTN</name>
<proteinExistence type="predicted"/>
<dbReference type="Proteomes" id="UP001501490">
    <property type="component" value="Unassembled WGS sequence"/>
</dbReference>
<organism evidence="1 2">
    <name type="scientific">Microlunatus ginsengisoli</name>
    <dbReference type="NCBI Taxonomy" id="363863"/>
    <lineage>
        <taxon>Bacteria</taxon>
        <taxon>Bacillati</taxon>
        <taxon>Actinomycetota</taxon>
        <taxon>Actinomycetes</taxon>
        <taxon>Propionibacteriales</taxon>
        <taxon>Propionibacteriaceae</taxon>
        <taxon>Microlunatus</taxon>
    </lineage>
</organism>
<dbReference type="RefSeq" id="WP_344806824.1">
    <property type="nucleotide sequence ID" value="NZ_BAABAB010000025.1"/>
</dbReference>
<dbReference type="EMBL" id="BAABAB010000025">
    <property type="protein sequence ID" value="GAA3629324.1"/>
    <property type="molecule type" value="Genomic_DNA"/>
</dbReference>
<evidence type="ECO:0000313" key="2">
    <source>
        <dbReference type="Proteomes" id="UP001501490"/>
    </source>
</evidence>
<reference evidence="2" key="1">
    <citation type="journal article" date="2019" name="Int. J. Syst. Evol. Microbiol.">
        <title>The Global Catalogue of Microorganisms (GCM) 10K type strain sequencing project: providing services to taxonomists for standard genome sequencing and annotation.</title>
        <authorList>
            <consortium name="The Broad Institute Genomics Platform"/>
            <consortium name="The Broad Institute Genome Sequencing Center for Infectious Disease"/>
            <person name="Wu L."/>
            <person name="Ma J."/>
        </authorList>
    </citation>
    <scope>NUCLEOTIDE SEQUENCE [LARGE SCALE GENOMIC DNA]</scope>
    <source>
        <strain evidence="2">JCM 16929</strain>
    </source>
</reference>
<gene>
    <name evidence="1" type="ORF">GCM10022236_34490</name>
</gene>
<evidence type="ECO:0000313" key="1">
    <source>
        <dbReference type="EMBL" id="GAA3629324.1"/>
    </source>
</evidence>
<comment type="caution">
    <text evidence="1">The sequence shown here is derived from an EMBL/GenBank/DDBJ whole genome shotgun (WGS) entry which is preliminary data.</text>
</comment>
<keyword evidence="2" id="KW-1185">Reference proteome</keyword>